<reference evidence="2" key="2">
    <citation type="journal article" date="2021" name="Genome Biol. Evol.">
        <title>Developing a high-quality reference genome for a parasitic bivalve with doubly uniparental inheritance (Bivalvia: Unionida).</title>
        <authorList>
            <person name="Smith C.H."/>
        </authorList>
    </citation>
    <scope>NUCLEOTIDE SEQUENCE</scope>
    <source>
        <strain evidence="2">CHS0354</strain>
        <tissue evidence="2">Mantle</tissue>
    </source>
</reference>
<dbReference type="Proteomes" id="UP001195483">
    <property type="component" value="Unassembled WGS sequence"/>
</dbReference>
<evidence type="ECO:0000256" key="1">
    <source>
        <dbReference type="SAM" id="Phobius"/>
    </source>
</evidence>
<keyword evidence="1" id="KW-0472">Membrane</keyword>
<feature type="transmembrane region" description="Helical" evidence="1">
    <location>
        <begin position="127"/>
        <end position="146"/>
    </location>
</feature>
<keyword evidence="1" id="KW-1133">Transmembrane helix</keyword>
<proteinExistence type="predicted"/>
<keyword evidence="3" id="KW-1185">Reference proteome</keyword>
<reference evidence="2" key="1">
    <citation type="journal article" date="2021" name="Genome Biol. Evol.">
        <title>A High-Quality Reference Genome for a Parasitic Bivalve with Doubly Uniparental Inheritance (Bivalvia: Unionida).</title>
        <authorList>
            <person name="Smith C.H."/>
        </authorList>
    </citation>
    <scope>NUCLEOTIDE SEQUENCE</scope>
    <source>
        <strain evidence="2">CHS0354</strain>
    </source>
</reference>
<dbReference type="AlphaFoldDB" id="A0AAE0SRX9"/>
<comment type="caution">
    <text evidence="2">The sequence shown here is derived from an EMBL/GenBank/DDBJ whole genome shotgun (WGS) entry which is preliminary data.</text>
</comment>
<dbReference type="Gene3D" id="1.20.1070.10">
    <property type="entry name" value="Rhodopsin 7-helix transmembrane proteins"/>
    <property type="match status" value="1"/>
</dbReference>
<evidence type="ECO:0000313" key="3">
    <source>
        <dbReference type="Proteomes" id="UP001195483"/>
    </source>
</evidence>
<dbReference type="EMBL" id="JAEAOA010000206">
    <property type="protein sequence ID" value="KAK3596937.1"/>
    <property type="molecule type" value="Genomic_DNA"/>
</dbReference>
<accession>A0AAE0SRX9</accession>
<gene>
    <name evidence="2" type="ORF">CHS0354_002504</name>
</gene>
<organism evidence="2 3">
    <name type="scientific">Potamilus streckersoni</name>
    <dbReference type="NCBI Taxonomy" id="2493646"/>
    <lineage>
        <taxon>Eukaryota</taxon>
        <taxon>Metazoa</taxon>
        <taxon>Spiralia</taxon>
        <taxon>Lophotrochozoa</taxon>
        <taxon>Mollusca</taxon>
        <taxon>Bivalvia</taxon>
        <taxon>Autobranchia</taxon>
        <taxon>Heteroconchia</taxon>
        <taxon>Palaeoheterodonta</taxon>
        <taxon>Unionida</taxon>
        <taxon>Unionoidea</taxon>
        <taxon>Unionidae</taxon>
        <taxon>Ambleminae</taxon>
        <taxon>Lampsilini</taxon>
        <taxon>Potamilus</taxon>
    </lineage>
</organism>
<feature type="transmembrane region" description="Helical" evidence="1">
    <location>
        <begin position="166"/>
        <end position="184"/>
    </location>
</feature>
<reference evidence="2" key="3">
    <citation type="submission" date="2023-05" db="EMBL/GenBank/DDBJ databases">
        <authorList>
            <person name="Smith C.H."/>
        </authorList>
    </citation>
    <scope>NUCLEOTIDE SEQUENCE</scope>
    <source>
        <strain evidence="2">CHS0354</strain>
        <tissue evidence="2">Mantle</tissue>
    </source>
</reference>
<evidence type="ECO:0000313" key="2">
    <source>
        <dbReference type="EMBL" id="KAK3596937.1"/>
    </source>
</evidence>
<name>A0AAE0SRX9_9BIVA</name>
<protein>
    <recommendedName>
        <fullName evidence="4">G-protein coupled receptors family 1 profile domain-containing protein</fullName>
    </recommendedName>
</protein>
<dbReference type="SUPFAM" id="SSF81321">
    <property type="entry name" value="Family A G protein-coupled receptor-like"/>
    <property type="match status" value="1"/>
</dbReference>
<evidence type="ECO:0008006" key="4">
    <source>
        <dbReference type="Google" id="ProtNLM"/>
    </source>
</evidence>
<keyword evidence="1" id="KW-0812">Transmembrane</keyword>
<sequence>MEFYSQTQQTSMLDPIWFWSRTQQTSVLDSIGFWSQTQQTSILDPIWFWIQTQQTSMLDPIGFWSQTQQTSVLDSIGFGSQTQQTSVLDPIGFWSLTQQTSASSVPYSNQLGGVRTMTRNASLKQPCNYYIASLAFSDLLVGFVYPLYNISHLEFANFSTVLGKNVFLSFLLPAYRYVCLSACLRV</sequence>